<dbReference type="PRINTS" id="PR00706">
    <property type="entry name" value="PYROGLUPTASE"/>
</dbReference>
<dbReference type="GO" id="GO:0016920">
    <property type="term" value="F:pyroglutamyl-peptidase activity"/>
    <property type="evidence" value="ECO:0007669"/>
    <property type="project" value="UniProtKB-UniRule"/>
</dbReference>
<dbReference type="InterPro" id="IPR016125">
    <property type="entry name" value="Peptidase_C15-like"/>
</dbReference>
<keyword evidence="8 9" id="KW-0788">Thiol protease</keyword>
<comment type="function">
    <text evidence="2 9">Removes 5-oxoproline from various penultimate amino acid residues except L-proline.</text>
</comment>
<dbReference type="CDD" id="cd00501">
    <property type="entry name" value="Peptidase_C15"/>
    <property type="match status" value="1"/>
</dbReference>
<dbReference type="SUPFAM" id="SSF53182">
    <property type="entry name" value="Pyrrolidone carboxyl peptidase (pyroglutamate aminopeptidase)"/>
    <property type="match status" value="1"/>
</dbReference>
<dbReference type="NCBIfam" id="TIGR00504">
    <property type="entry name" value="pyro_pdase"/>
    <property type="match status" value="1"/>
</dbReference>
<keyword evidence="7 9" id="KW-0378">Hydrolase</keyword>
<comment type="similarity">
    <text evidence="4 9">Belongs to the peptidase C15 family.</text>
</comment>
<dbReference type="InterPro" id="IPR033693">
    <property type="entry name" value="PGPEP1_Glu_AS"/>
</dbReference>
<dbReference type="PIRSF" id="PIRSF015592">
    <property type="entry name" value="Prld-crbxl_pptds"/>
    <property type="match status" value="1"/>
</dbReference>
<dbReference type="InterPro" id="IPR036440">
    <property type="entry name" value="Peptidase_C15-like_sf"/>
</dbReference>
<dbReference type="AlphaFoldDB" id="A0AB39BQB2"/>
<dbReference type="PROSITE" id="PS01333">
    <property type="entry name" value="PYRASE_GLU"/>
    <property type="match status" value="1"/>
</dbReference>
<dbReference type="PANTHER" id="PTHR23402:SF1">
    <property type="entry name" value="PYROGLUTAMYL-PEPTIDASE I"/>
    <property type="match status" value="1"/>
</dbReference>
<keyword evidence="6 9" id="KW-0645">Protease</keyword>
<evidence type="ECO:0000256" key="2">
    <source>
        <dbReference type="ARBA" id="ARBA00002280"/>
    </source>
</evidence>
<protein>
    <recommendedName>
        <fullName evidence="9">Pyrrolidone-carboxylate peptidase</fullName>
        <ecNumber evidence="9">3.4.19.3</ecNumber>
    </recommendedName>
    <alternativeName>
        <fullName evidence="9">5-oxoprolyl-peptidase</fullName>
    </alternativeName>
    <alternativeName>
        <fullName evidence="9">Pyroglutamyl-peptidase I</fullName>
        <shortName evidence="9">PGP-I</shortName>
        <shortName evidence="9">Pyrase</shortName>
    </alternativeName>
</protein>
<dbReference type="InterPro" id="IPR033694">
    <property type="entry name" value="PGPEP1_Cys_AS"/>
</dbReference>
<evidence type="ECO:0000256" key="10">
    <source>
        <dbReference type="PROSITE-ProRule" id="PRU10076"/>
    </source>
</evidence>
<evidence type="ECO:0000256" key="6">
    <source>
        <dbReference type="ARBA" id="ARBA00022670"/>
    </source>
</evidence>
<accession>A0AB39BQB2</accession>
<feature type="active site" evidence="9 11">
    <location>
        <position position="142"/>
    </location>
</feature>
<sequence length="199" mass="21751">MKKLLLTGFEPFLDHADNPTRLLADTLDSEMIGEYVVKSVVLPVTFSEAAEVVVAKMKEHKPDAVMMLGLAAGRNRITPERVAINCSDGDVDNNGVRKQDEPIIEDAPAAYFSTLPIRKYVDTLREAGIPAAISNTAGTYVCNNIMYQTLHYIEENQLNVPAGFVHVPASSQMAVATPGLPSMSEDEMLRAVRLMVEAM</sequence>
<evidence type="ECO:0000256" key="5">
    <source>
        <dbReference type="ARBA" id="ARBA00022490"/>
    </source>
</evidence>
<evidence type="ECO:0000256" key="4">
    <source>
        <dbReference type="ARBA" id="ARBA00006641"/>
    </source>
</evidence>
<dbReference type="PROSITE" id="PS01334">
    <property type="entry name" value="PYRASE_CYS"/>
    <property type="match status" value="1"/>
</dbReference>
<dbReference type="InterPro" id="IPR029762">
    <property type="entry name" value="PGP-I_bact-type"/>
</dbReference>
<comment type="subcellular location">
    <subcellularLocation>
        <location evidence="3 9">Cytoplasm</location>
    </subcellularLocation>
</comment>
<reference evidence="12" key="1">
    <citation type="submission" date="2024-07" db="EMBL/GenBank/DDBJ databases">
        <title>Identification and characteristics of an arsenic-resistant bacterial isolate, which belongs to a novel species.</title>
        <authorList>
            <person name="Juszczyk A."/>
            <person name="Kowalczyk A."/>
            <person name="Was K."/>
            <person name="Kosowicz W."/>
            <person name="Budzyn A."/>
            <person name="Latowski D."/>
        </authorList>
    </citation>
    <scope>NUCLEOTIDE SEQUENCE</scope>
    <source>
        <strain evidence="12">As8PL</strain>
    </source>
</reference>
<gene>
    <name evidence="9 12" type="primary">pcp</name>
    <name evidence="12" type="ORF">AB3N04_13425</name>
</gene>
<organism evidence="12">
    <name type="scientific">Alkalihalophilus sp. As8PL</name>
    <dbReference type="NCBI Taxonomy" id="3237103"/>
    <lineage>
        <taxon>Bacteria</taxon>
        <taxon>Bacillati</taxon>
        <taxon>Bacillota</taxon>
        <taxon>Bacilli</taxon>
        <taxon>Bacillales</taxon>
        <taxon>Bacillaceae</taxon>
        <taxon>Alkalihalophilus</taxon>
    </lineage>
</organism>
<dbReference type="Gene3D" id="3.40.630.20">
    <property type="entry name" value="Peptidase C15, pyroglutamyl peptidase I-like"/>
    <property type="match status" value="1"/>
</dbReference>
<dbReference type="PANTHER" id="PTHR23402">
    <property type="entry name" value="PROTEASE FAMILY C15 PYROGLUTAMYL-PEPTIDASE I-RELATED"/>
    <property type="match status" value="1"/>
</dbReference>
<evidence type="ECO:0000256" key="9">
    <source>
        <dbReference type="HAMAP-Rule" id="MF_00417"/>
    </source>
</evidence>
<feature type="active site" evidence="9 10">
    <location>
        <position position="80"/>
    </location>
</feature>
<evidence type="ECO:0000256" key="7">
    <source>
        <dbReference type="ARBA" id="ARBA00022801"/>
    </source>
</evidence>
<dbReference type="RefSeq" id="WP_368503252.1">
    <property type="nucleotide sequence ID" value="NZ_CP162551.1"/>
</dbReference>
<dbReference type="Pfam" id="PF01470">
    <property type="entry name" value="Peptidase_C15"/>
    <property type="match status" value="1"/>
</dbReference>
<dbReference type="GO" id="GO:0006508">
    <property type="term" value="P:proteolysis"/>
    <property type="evidence" value="ECO:0007669"/>
    <property type="project" value="UniProtKB-KW"/>
</dbReference>
<keyword evidence="5 9" id="KW-0963">Cytoplasm</keyword>
<dbReference type="GO" id="GO:0005829">
    <property type="term" value="C:cytosol"/>
    <property type="evidence" value="ECO:0007669"/>
    <property type="project" value="InterPro"/>
</dbReference>
<dbReference type="EMBL" id="CP162551">
    <property type="protein sequence ID" value="XDI35708.1"/>
    <property type="molecule type" value="Genomic_DNA"/>
</dbReference>
<dbReference type="NCBIfam" id="NF009676">
    <property type="entry name" value="PRK13197.1"/>
    <property type="match status" value="1"/>
</dbReference>
<evidence type="ECO:0000256" key="8">
    <source>
        <dbReference type="ARBA" id="ARBA00022807"/>
    </source>
</evidence>
<evidence type="ECO:0000256" key="11">
    <source>
        <dbReference type="PROSITE-ProRule" id="PRU10077"/>
    </source>
</evidence>
<dbReference type="InterPro" id="IPR000816">
    <property type="entry name" value="Peptidase_C15"/>
</dbReference>
<evidence type="ECO:0000256" key="1">
    <source>
        <dbReference type="ARBA" id="ARBA00001770"/>
    </source>
</evidence>
<evidence type="ECO:0000313" key="12">
    <source>
        <dbReference type="EMBL" id="XDI35708.1"/>
    </source>
</evidence>
<comment type="subunit">
    <text evidence="9">Homotetramer.</text>
</comment>
<dbReference type="EC" id="3.4.19.3" evidence="9"/>
<name>A0AB39BQB2_9BACI</name>
<comment type="catalytic activity">
    <reaction evidence="1 9 10">
        <text>Release of an N-terminal pyroglutamyl group from a polypeptide, the second amino acid generally not being Pro.</text>
        <dbReference type="EC" id="3.4.19.3"/>
    </reaction>
</comment>
<dbReference type="HAMAP" id="MF_00417">
    <property type="entry name" value="Pyrrolid_peptidase"/>
    <property type="match status" value="1"/>
</dbReference>
<proteinExistence type="inferred from homology"/>
<evidence type="ECO:0000256" key="3">
    <source>
        <dbReference type="ARBA" id="ARBA00004496"/>
    </source>
</evidence>
<feature type="active site" evidence="9">
    <location>
        <position position="166"/>
    </location>
</feature>